<keyword evidence="3" id="KW-0496">Mitochondrion</keyword>
<keyword evidence="1" id="KW-1133">Transmembrane helix</keyword>
<gene>
    <name evidence="3" type="primary">ND4L</name>
</gene>
<dbReference type="Gene3D" id="1.10.287.3510">
    <property type="match status" value="1"/>
</dbReference>
<protein>
    <submittedName>
        <fullName evidence="3">NADH dehydrogenase subunit 4L</fullName>
    </submittedName>
</protein>
<evidence type="ECO:0000313" key="2">
    <source>
        <dbReference type="EMBL" id="AGS47807.1"/>
    </source>
</evidence>
<keyword evidence="1" id="KW-0472">Membrane</keyword>
<dbReference type="EMBL" id="KF051939">
    <property type="protein sequence ID" value="AGS47807.1"/>
    <property type="molecule type" value="Genomic_DNA"/>
</dbReference>
<reference evidence="2" key="3">
    <citation type="submission" date="2013-05" db="EMBL/GenBank/DDBJ databases">
        <title>The mitochondrial genome of Zonosagitta nagae.</title>
        <authorList>
            <person name="Shen X."/>
        </authorList>
    </citation>
    <scope>NUCLEOTIDE SEQUENCE</scope>
</reference>
<proteinExistence type="predicted"/>
<feature type="transmembrane region" description="Helical" evidence="1">
    <location>
        <begin position="9"/>
        <end position="28"/>
    </location>
</feature>
<evidence type="ECO:0000313" key="3">
    <source>
        <dbReference type="EMBL" id="BAI68167.1"/>
    </source>
</evidence>
<dbReference type="EMBL" id="AP011545">
    <property type="protein sequence ID" value="BAI68167.1"/>
    <property type="molecule type" value="Genomic_DNA"/>
</dbReference>
<name>D3DKL8_9BILA</name>
<sequence>MSFNHKKQNVLSILLTLECMVLLTFIALCFSSELFFGVIFLSVGACEAAVGLGCLVGLIRLAGQSSIGLVE</sequence>
<geneLocation type="mitochondrion" evidence="3"/>
<dbReference type="GeneID" id="8774249"/>
<accession>D3DKL8</accession>
<dbReference type="RefSeq" id="YP_003433776.1">
    <property type="nucleotide sequence ID" value="NC_013810.1"/>
</dbReference>
<reference evidence="3" key="1">
    <citation type="journal article" date="2010" name="Comp. Biochem. Physiol. Part D Genomics Proteomics">
        <title>Complete mitochondrial genome sequences of the three pelagic chaetognaths Sagitta nagae, Sagitta decipiens and Sagitta enflata.</title>
        <authorList>
            <person name="Miyamoto H."/>
            <person name="Machida R.J."/>
            <person name="Nishida S."/>
        </authorList>
    </citation>
    <scope>NUCLEOTIDE SEQUENCE</scope>
</reference>
<dbReference type="AlphaFoldDB" id="D3DKL8"/>
<reference evidence="3" key="2">
    <citation type="submission" date="2010-02" db="EMBL/GenBank/DDBJ databases">
        <title>CMarZ DNA Barcode.</title>
        <authorList>
            <person name="Machida R.J."/>
            <person name="Nishida S."/>
        </authorList>
    </citation>
    <scope>NUCLEOTIDE SEQUENCE</scope>
</reference>
<organism evidence="3">
    <name type="scientific">Zonosagitta nagae</name>
    <dbReference type="NCBI Taxonomy" id="648573"/>
    <lineage>
        <taxon>Eukaryota</taxon>
        <taxon>Metazoa</taxon>
        <taxon>Spiralia</taxon>
        <taxon>Gnathifera</taxon>
        <taxon>Chaetognatha</taxon>
        <taxon>Sagittoidea</taxon>
        <taxon>Aphragmophora</taxon>
        <taxon>Ctenodontina</taxon>
        <taxon>Sagittidae</taxon>
        <taxon>Zonosagitta</taxon>
    </lineage>
</organism>
<keyword evidence="1" id="KW-0812">Transmembrane</keyword>
<evidence type="ECO:0000256" key="1">
    <source>
        <dbReference type="SAM" id="Phobius"/>
    </source>
</evidence>
<dbReference type="CTD" id="4539"/>
<feature type="transmembrane region" description="Helical" evidence="1">
    <location>
        <begin position="34"/>
        <end position="59"/>
    </location>
</feature>